<keyword evidence="7" id="KW-1185">Reference proteome</keyword>
<comment type="similarity">
    <text evidence="1">Belongs to the ABC transporter superfamily.</text>
</comment>
<dbReference type="SUPFAM" id="SSF52540">
    <property type="entry name" value="P-loop containing nucleoside triphosphate hydrolases"/>
    <property type="match status" value="1"/>
</dbReference>
<dbReference type="GO" id="GO:0005524">
    <property type="term" value="F:ATP binding"/>
    <property type="evidence" value="ECO:0007669"/>
    <property type="project" value="UniProtKB-KW"/>
</dbReference>
<dbReference type="EMBL" id="JBGQQK010000042">
    <property type="protein sequence ID" value="MFL2103799.1"/>
    <property type="molecule type" value="Genomic_DNA"/>
</dbReference>
<gene>
    <name evidence="6" type="ORF">ACEN37_11090</name>
</gene>
<dbReference type="PANTHER" id="PTHR42711:SF5">
    <property type="entry name" value="ABC TRANSPORTER ATP-BINDING PROTEIN NATA"/>
    <property type="match status" value="1"/>
</dbReference>
<proteinExistence type="inferred from homology"/>
<dbReference type="Proteomes" id="UP001625374">
    <property type="component" value="Unassembled WGS sequence"/>
</dbReference>
<dbReference type="RefSeq" id="WP_072693766.1">
    <property type="nucleotide sequence ID" value="NZ_BKBH01000065.1"/>
</dbReference>
<evidence type="ECO:0000313" key="6">
    <source>
        <dbReference type="EMBL" id="MFL2103799.1"/>
    </source>
</evidence>
<comment type="caution">
    <text evidence="6">The sequence shown here is derived from an EMBL/GenBank/DDBJ whole genome shotgun (WGS) entry which is preliminary data.</text>
</comment>
<dbReference type="Pfam" id="PF00005">
    <property type="entry name" value="ABC_tran"/>
    <property type="match status" value="1"/>
</dbReference>
<dbReference type="CDD" id="cd03230">
    <property type="entry name" value="ABC_DR_subfamily_A"/>
    <property type="match status" value="1"/>
</dbReference>
<sequence>MVAYIDIDHLTKDYGKGRGVFDVSLEVEEGEIYGFVGVNGAGKTTTIRHMMGFLKPDEGSVTIKGLDATKSSAEVKRYVSYIPGEINFPGDTTGEEFLKNQIYLSGRGSWEYAKELSDLLQLDVTAKVRSMSKGMKQKTAIVSAFASAADILIMDEPTTGLDPLMRDIFLDLIKQEKEKGKTIFMSSHIFQEVEEACDRVAVIQEGKIIDVIDMETIRYNKNKYYRMEFKSLKDFEHFLRLDYQIDKIKAGDLQLFVQIHDKDINQLIQDLKYFDLVYFKEVKVTFEDYITQTFKEEV</sequence>
<keyword evidence="2" id="KW-0813">Transport</keyword>
<dbReference type="InterPro" id="IPR050763">
    <property type="entry name" value="ABC_transporter_ATP-binding"/>
</dbReference>
<feature type="domain" description="ABC transporter" evidence="5">
    <location>
        <begin position="5"/>
        <end position="230"/>
    </location>
</feature>
<dbReference type="InterPro" id="IPR003439">
    <property type="entry name" value="ABC_transporter-like_ATP-bd"/>
</dbReference>
<protein>
    <submittedName>
        <fullName evidence="6">ABC transporter ATP-binding protein</fullName>
    </submittedName>
</protein>
<evidence type="ECO:0000256" key="2">
    <source>
        <dbReference type="ARBA" id="ARBA00022448"/>
    </source>
</evidence>
<accession>A0ABW8UPP3</accession>
<reference evidence="6 7" key="1">
    <citation type="submission" date="2024-08" db="EMBL/GenBank/DDBJ databases">
        <authorList>
            <person name="Arias E."/>
        </authorList>
    </citation>
    <scope>NUCLEOTIDE SEQUENCE [LARGE SCALE GENOMIC DNA]</scope>
    <source>
        <strain evidence="6 7">FAM 24106</strain>
    </source>
</reference>
<evidence type="ECO:0000259" key="5">
    <source>
        <dbReference type="PROSITE" id="PS50893"/>
    </source>
</evidence>
<evidence type="ECO:0000256" key="1">
    <source>
        <dbReference type="ARBA" id="ARBA00005417"/>
    </source>
</evidence>
<dbReference type="PANTHER" id="PTHR42711">
    <property type="entry name" value="ABC TRANSPORTER ATP-BINDING PROTEIN"/>
    <property type="match status" value="1"/>
</dbReference>
<evidence type="ECO:0000256" key="4">
    <source>
        <dbReference type="ARBA" id="ARBA00022840"/>
    </source>
</evidence>
<dbReference type="SMART" id="SM00382">
    <property type="entry name" value="AAA"/>
    <property type="match status" value="1"/>
</dbReference>
<dbReference type="Gene3D" id="3.40.50.300">
    <property type="entry name" value="P-loop containing nucleotide triphosphate hydrolases"/>
    <property type="match status" value="1"/>
</dbReference>
<dbReference type="InterPro" id="IPR027417">
    <property type="entry name" value="P-loop_NTPase"/>
</dbReference>
<evidence type="ECO:0000313" key="7">
    <source>
        <dbReference type="Proteomes" id="UP001625374"/>
    </source>
</evidence>
<keyword evidence="3" id="KW-0547">Nucleotide-binding</keyword>
<name>A0ABW8UPP3_9LACT</name>
<dbReference type="PROSITE" id="PS50893">
    <property type="entry name" value="ABC_TRANSPORTER_2"/>
    <property type="match status" value="1"/>
</dbReference>
<organism evidence="6 7">
    <name type="scientific">Marinilactibacillus psychrotolerans</name>
    <dbReference type="NCBI Taxonomy" id="191770"/>
    <lineage>
        <taxon>Bacteria</taxon>
        <taxon>Bacillati</taxon>
        <taxon>Bacillota</taxon>
        <taxon>Bacilli</taxon>
        <taxon>Lactobacillales</taxon>
        <taxon>Carnobacteriaceae</taxon>
        <taxon>Marinilactibacillus</taxon>
    </lineage>
</organism>
<keyword evidence="4 6" id="KW-0067">ATP-binding</keyword>
<dbReference type="InterPro" id="IPR003593">
    <property type="entry name" value="AAA+_ATPase"/>
</dbReference>
<evidence type="ECO:0000256" key="3">
    <source>
        <dbReference type="ARBA" id="ARBA00022741"/>
    </source>
</evidence>